<gene>
    <name evidence="1" type="ORF">RHMOL_Rhmol06G0057600</name>
</gene>
<reference evidence="1" key="1">
    <citation type="submission" date="2022-02" db="EMBL/GenBank/DDBJ databases">
        <title>Plant Genome Project.</title>
        <authorList>
            <person name="Zhang R.-G."/>
        </authorList>
    </citation>
    <scope>NUCLEOTIDE SEQUENCE</scope>
    <source>
        <strain evidence="1">AT1</strain>
    </source>
</reference>
<sequence length="827" mass="90679">MQPSNGSDPQKQGQQQHHPAAAPSAALQQQWVAAMQYPAAAAAMVMQHHGMMPVPPPPHYAPQYLPYHPHHYPHPHQYHHHVQQNQQQGSNGENKTIWVGDLHNWMDEDYLHSCFTSTGEVPYQDLIVLFVHMGYWVTSIKVIRNKQTGLSEGYGFVEFFSHTAADKVLQNYTGKQMPNTEQPFRLNWASFSMGDKRANNGSDLSIFVGDLASDVTDSLLHETFSSKYPSVKAAKVVIDVNTGRSKGYGFVRFGDENERSQAMTEMNGVYCSSRPMRIGVATPRKSSGYQQHYSSQGGYVSNGGPAGGSQSEGDSTNTTIFVGGLDPNVTDEDLRTPFSEYGDIVSVKIPVGKGCGFVQFANRNNAEEALQKLTGTTIGKQTVRLSWGRNPANKQLRGDFGSPWNSPYYGGQMYEGYGYGLPPPHSPSMYAAAYGAYPMYGTHQQQRNLPPPNSLRCKDDDDKPKDLPPTLSSWPVSQARLLPARRSLPKNFELDTAPTTLVSQPSKEEEVKGARMGSFRGKKDRDLAYVEEEDCEMRMELALRGDPLLTTLPHPSQRTNMAKFSLSSLSLPSPPSPPLLLERRALSRSFTVQSSHSSPVCSSSEPKVVVTRERGKNAKLVNALAKRGINCLELPLIEHTQLPDLDQLPSVLSAESAFDWIVITSPEAGLVFLDAWKAAGTPNVKVGVVGAGTASIFEEVAESSNGHIDVAFAPSKEEGLSNRGFQVTRLNTYTTVSVHHVDQTILKQALCAPVVAVASPSAIRAWVNLISDERWGNSVACIGGTTASAAKRLGLRNVYFPENPGLDGWLDSILEALRVHDQFQNVL</sequence>
<proteinExistence type="predicted"/>
<protein>
    <submittedName>
        <fullName evidence="1">Uncharacterized protein</fullName>
    </submittedName>
</protein>
<keyword evidence="2" id="KW-1185">Reference proteome</keyword>
<evidence type="ECO:0000313" key="2">
    <source>
        <dbReference type="Proteomes" id="UP001062846"/>
    </source>
</evidence>
<organism evidence="1 2">
    <name type="scientific">Rhododendron molle</name>
    <name type="common">Chinese azalea</name>
    <name type="synonym">Azalea mollis</name>
    <dbReference type="NCBI Taxonomy" id="49168"/>
    <lineage>
        <taxon>Eukaryota</taxon>
        <taxon>Viridiplantae</taxon>
        <taxon>Streptophyta</taxon>
        <taxon>Embryophyta</taxon>
        <taxon>Tracheophyta</taxon>
        <taxon>Spermatophyta</taxon>
        <taxon>Magnoliopsida</taxon>
        <taxon>eudicotyledons</taxon>
        <taxon>Gunneridae</taxon>
        <taxon>Pentapetalae</taxon>
        <taxon>asterids</taxon>
        <taxon>Ericales</taxon>
        <taxon>Ericaceae</taxon>
        <taxon>Ericoideae</taxon>
        <taxon>Rhodoreae</taxon>
        <taxon>Rhododendron</taxon>
    </lineage>
</organism>
<comment type="caution">
    <text evidence="1">The sequence shown here is derived from an EMBL/GenBank/DDBJ whole genome shotgun (WGS) entry which is preliminary data.</text>
</comment>
<dbReference type="EMBL" id="CM046393">
    <property type="protein sequence ID" value="KAI8549855.1"/>
    <property type="molecule type" value="Genomic_DNA"/>
</dbReference>
<evidence type="ECO:0000313" key="1">
    <source>
        <dbReference type="EMBL" id="KAI8549855.1"/>
    </source>
</evidence>
<accession>A0ACC0N9H7</accession>
<dbReference type="Proteomes" id="UP001062846">
    <property type="component" value="Chromosome 6"/>
</dbReference>
<name>A0ACC0N9H7_RHOML</name>